<dbReference type="Proteomes" id="UP000239477">
    <property type="component" value="Chromosome"/>
</dbReference>
<name>A0A2S0IAD4_9BURK</name>
<dbReference type="InterPro" id="IPR029016">
    <property type="entry name" value="GAF-like_dom_sf"/>
</dbReference>
<dbReference type="FunFam" id="1.10.10.10:FF:000056">
    <property type="entry name" value="IclR family transcriptional regulator"/>
    <property type="match status" value="1"/>
</dbReference>
<evidence type="ECO:0000256" key="2">
    <source>
        <dbReference type="ARBA" id="ARBA00023125"/>
    </source>
</evidence>
<dbReference type="Pfam" id="PF01614">
    <property type="entry name" value="IclR_C"/>
    <property type="match status" value="1"/>
</dbReference>
<dbReference type="PROSITE" id="PS51078">
    <property type="entry name" value="ICLR_ED"/>
    <property type="match status" value="1"/>
</dbReference>
<organism evidence="6 7">
    <name type="scientific">Achromobacter spanius</name>
    <dbReference type="NCBI Taxonomy" id="217203"/>
    <lineage>
        <taxon>Bacteria</taxon>
        <taxon>Pseudomonadati</taxon>
        <taxon>Pseudomonadota</taxon>
        <taxon>Betaproteobacteria</taxon>
        <taxon>Burkholderiales</taxon>
        <taxon>Alcaligenaceae</taxon>
        <taxon>Achromobacter</taxon>
    </lineage>
</organism>
<evidence type="ECO:0000259" key="4">
    <source>
        <dbReference type="PROSITE" id="PS51077"/>
    </source>
</evidence>
<protein>
    <submittedName>
        <fullName evidence="6">IclR family transcriptional regulator</fullName>
    </submittedName>
</protein>
<feature type="domain" description="IclR-ED" evidence="5">
    <location>
        <begin position="65"/>
        <end position="253"/>
    </location>
</feature>
<dbReference type="Gene3D" id="1.10.10.10">
    <property type="entry name" value="Winged helix-like DNA-binding domain superfamily/Winged helix DNA-binding domain"/>
    <property type="match status" value="1"/>
</dbReference>
<keyword evidence="1" id="KW-0805">Transcription regulation</keyword>
<dbReference type="Gene3D" id="3.30.450.40">
    <property type="match status" value="1"/>
</dbReference>
<evidence type="ECO:0000313" key="7">
    <source>
        <dbReference type="Proteomes" id="UP000239477"/>
    </source>
</evidence>
<dbReference type="InterPro" id="IPR050707">
    <property type="entry name" value="HTH_MetabolicPath_Reg"/>
</dbReference>
<dbReference type="InterPro" id="IPR036390">
    <property type="entry name" value="WH_DNA-bd_sf"/>
</dbReference>
<dbReference type="SUPFAM" id="SSF46785">
    <property type="entry name" value="Winged helix' DNA-binding domain"/>
    <property type="match status" value="1"/>
</dbReference>
<keyword evidence="2" id="KW-0238">DNA-binding</keyword>
<dbReference type="InterPro" id="IPR005471">
    <property type="entry name" value="Tscrpt_reg_IclR_N"/>
</dbReference>
<reference evidence="6 7" key="1">
    <citation type="submission" date="2017-09" db="EMBL/GenBank/DDBJ databases">
        <title>Genomic, metabolic, and phenotypic characteristics of bacterial isolates from the natural microbiome of the model nematode Caenorhabditis elegans.</title>
        <authorList>
            <person name="Zimmermann J."/>
            <person name="Obeng N."/>
            <person name="Yang W."/>
            <person name="Obeng O."/>
            <person name="Kissoyan K."/>
            <person name="Pees B."/>
            <person name="Dirksen P."/>
            <person name="Hoppner M."/>
            <person name="Franke A."/>
            <person name="Rosenstiel P."/>
            <person name="Leippe M."/>
            <person name="Dierking K."/>
            <person name="Kaleta C."/>
            <person name="Schulenburg H."/>
        </authorList>
    </citation>
    <scope>NUCLEOTIDE SEQUENCE [LARGE SCALE GENOMIC DNA]</scope>
    <source>
        <strain evidence="6 7">MYb73</strain>
    </source>
</reference>
<dbReference type="GO" id="GO:0003700">
    <property type="term" value="F:DNA-binding transcription factor activity"/>
    <property type="evidence" value="ECO:0007669"/>
    <property type="project" value="TreeGrafter"/>
</dbReference>
<dbReference type="PROSITE" id="PS51077">
    <property type="entry name" value="HTH_ICLR"/>
    <property type="match status" value="1"/>
</dbReference>
<feature type="domain" description="HTH iclR-type" evidence="4">
    <location>
        <begin position="2"/>
        <end position="64"/>
    </location>
</feature>
<gene>
    <name evidence="6" type="ORF">CLM73_18800</name>
</gene>
<dbReference type="OrthoDB" id="9807558at2"/>
<dbReference type="RefSeq" id="WP_105239734.1">
    <property type="nucleotide sequence ID" value="NZ_CP023270.1"/>
</dbReference>
<dbReference type="InterPro" id="IPR036388">
    <property type="entry name" value="WH-like_DNA-bd_sf"/>
</dbReference>
<dbReference type="PANTHER" id="PTHR30136">
    <property type="entry name" value="HELIX-TURN-HELIX TRANSCRIPTIONAL REGULATOR, ICLR FAMILY"/>
    <property type="match status" value="1"/>
</dbReference>
<dbReference type="SMART" id="SM00346">
    <property type="entry name" value="HTH_ICLR"/>
    <property type="match status" value="1"/>
</dbReference>
<dbReference type="PANTHER" id="PTHR30136:SF35">
    <property type="entry name" value="HTH-TYPE TRANSCRIPTIONAL REGULATOR RV1719"/>
    <property type="match status" value="1"/>
</dbReference>
<dbReference type="AlphaFoldDB" id="A0A2S0IAD4"/>
<dbReference type="GO" id="GO:0045892">
    <property type="term" value="P:negative regulation of DNA-templated transcription"/>
    <property type="evidence" value="ECO:0007669"/>
    <property type="project" value="TreeGrafter"/>
</dbReference>
<proteinExistence type="predicted"/>
<evidence type="ECO:0000313" key="6">
    <source>
        <dbReference type="EMBL" id="AVJ29001.1"/>
    </source>
</evidence>
<sequence length="275" mass="29397">MAGVLERALAVMEYLSSRPEGVPLASLAQQLEIPQSAAHRLLTDLCRCGYVRQIRDHGDYALTARVASIGLSYLAATGIVDIAQPLVDRLADISGELVRLAIVDNEERLTWVAKAQGARHGLRYDPEMGSEARLSCSASGHAWMLTMTDERALDLVSRQGFGSPEEYGPNAPTTIAALTKMLQAGRKRGYAMINEVFAPGMTAMAAPVQRKGEAAIGVLSIAGPAMRLTEARMETLGPDLLAAAQELALASLASPMFRTRFPMQGRNSGDDASAD</sequence>
<accession>A0A2S0IAD4</accession>
<keyword evidence="7" id="KW-1185">Reference proteome</keyword>
<dbReference type="Pfam" id="PF09339">
    <property type="entry name" value="HTH_IclR"/>
    <property type="match status" value="1"/>
</dbReference>
<dbReference type="GO" id="GO:0003677">
    <property type="term" value="F:DNA binding"/>
    <property type="evidence" value="ECO:0007669"/>
    <property type="project" value="UniProtKB-KW"/>
</dbReference>
<dbReference type="InterPro" id="IPR014757">
    <property type="entry name" value="Tscrpt_reg_IclR_C"/>
</dbReference>
<evidence type="ECO:0000256" key="3">
    <source>
        <dbReference type="ARBA" id="ARBA00023163"/>
    </source>
</evidence>
<evidence type="ECO:0000256" key="1">
    <source>
        <dbReference type="ARBA" id="ARBA00023015"/>
    </source>
</evidence>
<dbReference type="SUPFAM" id="SSF55781">
    <property type="entry name" value="GAF domain-like"/>
    <property type="match status" value="1"/>
</dbReference>
<keyword evidence="3" id="KW-0804">Transcription</keyword>
<evidence type="ECO:0000259" key="5">
    <source>
        <dbReference type="PROSITE" id="PS51078"/>
    </source>
</evidence>
<dbReference type="EMBL" id="CP023270">
    <property type="protein sequence ID" value="AVJ29001.1"/>
    <property type="molecule type" value="Genomic_DNA"/>
</dbReference>